<comment type="caution">
    <text evidence="4">The sequence shown here is derived from an EMBL/GenBank/DDBJ whole genome shotgun (WGS) entry which is preliminary data.</text>
</comment>
<feature type="domain" description="ABC transporter" evidence="3">
    <location>
        <begin position="10"/>
        <end position="132"/>
    </location>
</feature>
<dbReference type="GO" id="GO:0140359">
    <property type="term" value="F:ABC-type transporter activity"/>
    <property type="evidence" value="ECO:0007669"/>
    <property type="project" value="InterPro"/>
</dbReference>
<evidence type="ECO:0000256" key="2">
    <source>
        <dbReference type="ARBA" id="ARBA00022737"/>
    </source>
</evidence>
<gene>
    <name evidence="4" type="ORF">B0J13DRAFT_578743</name>
</gene>
<dbReference type="Gene3D" id="3.40.50.300">
    <property type="entry name" value="P-loop containing nucleotide triphosphate hydrolases"/>
    <property type="match status" value="1"/>
</dbReference>
<organism evidence="4 5">
    <name type="scientific">Dactylonectria estremocensis</name>
    <dbReference type="NCBI Taxonomy" id="1079267"/>
    <lineage>
        <taxon>Eukaryota</taxon>
        <taxon>Fungi</taxon>
        <taxon>Dikarya</taxon>
        <taxon>Ascomycota</taxon>
        <taxon>Pezizomycotina</taxon>
        <taxon>Sordariomycetes</taxon>
        <taxon>Hypocreomycetidae</taxon>
        <taxon>Hypocreales</taxon>
        <taxon>Nectriaceae</taxon>
        <taxon>Dactylonectria</taxon>
    </lineage>
</organism>
<dbReference type="SUPFAM" id="SSF52540">
    <property type="entry name" value="P-loop containing nucleoside triphosphate hydrolases"/>
    <property type="match status" value="1"/>
</dbReference>
<dbReference type="Proteomes" id="UP000717696">
    <property type="component" value="Unassembled WGS sequence"/>
</dbReference>
<accession>A0A9P9CZ97</accession>
<keyword evidence="5" id="KW-1185">Reference proteome</keyword>
<dbReference type="InterPro" id="IPR026082">
    <property type="entry name" value="ABCA"/>
</dbReference>
<evidence type="ECO:0000259" key="3">
    <source>
        <dbReference type="Pfam" id="PF00005"/>
    </source>
</evidence>
<name>A0A9P9CZ97_9HYPO</name>
<keyword evidence="2" id="KW-0677">Repeat</keyword>
<protein>
    <submittedName>
        <fullName evidence="4">P-loop containing nucleoside triphosphate hydrolase protein</fullName>
    </submittedName>
</protein>
<evidence type="ECO:0000313" key="4">
    <source>
        <dbReference type="EMBL" id="KAH7109734.1"/>
    </source>
</evidence>
<sequence>MSDYLGLDLDLNLSIPRGQIVALLGANGCGKSTTLDSIAGLQGFSNGKVTIDASGGVGVAPQKNVLWDELTVREHVRLFNRIKAPFQQATEQELNDLLQAVGLVGKKDAKSATLSGGQKRKLQLAMMLTGGQRAWLGAAIVGRREWERGYRQAAA</sequence>
<dbReference type="PANTHER" id="PTHR19229">
    <property type="entry name" value="ATP-BINDING CASSETTE TRANSPORTER SUBFAMILY A ABCA"/>
    <property type="match status" value="1"/>
</dbReference>
<dbReference type="Pfam" id="PF00005">
    <property type="entry name" value="ABC_tran"/>
    <property type="match status" value="1"/>
</dbReference>
<evidence type="ECO:0000313" key="5">
    <source>
        <dbReference type="Proteomes" id="UP000717696"/>
    </source>
</evidence>
<dbReference type="InterPro" id="IPR027417">
    <property type="entry name" value="P-loop_NTPase"/>
</dbReference>
<dbReference type="GO" id="GO:0005319">
    <property type="term" value="F:lipid transporter activity"/>
    <property type="evidence" value="ECO:0007669"/>
    <property type="project" value="TreeGrafter"/>
</dbReference>
<dbReference type="AlphaFoldDB" id="A0A9P9CZ97"/>
<dbReference type="EMBL" id="JAGMUU010000069">
    <property type="protein sequence ID" value="KAH7109734.1"/>
    <property type="molecule type" value="Genomic_DNA"/>
</dbReference>
<evidence type="ECO:0000256" key="1">
    <source>
        <dbReference type="ARBA" id="ARBA00022448"/>
    </source>
</evidence>
<dbReference type="GO" id="GO:0016020">
    <property type="term" value="C:membrane"/>
    <property type="evidence" value="ECO:0007669"/>
    <property type="project" value="InterPro"/>
</dbReference>
<dbReference type="PANTHER" id="PTHR19229:SF36">
    <property type="entry name" value="ATP-BINDING CASSETTE SUB-FAMILY A MEMBER 2"/>
    <property type="match status" value="1"/>
</dbReference>
<dbReference type="InterPro" id="IPR003439">
    <property type="entry name" value="ABC_transporter-like_ATP-bd"/>
</dbReference>
<reference evidence="4" key="1">
    <citation type="journal article" date="2021" name="Nat. Commun.">
        <title>Genetic determinants of endophytism in the Arabidopsis root mycobiome.</title>
        <authorList>
            <person name="Mesny F."/>
            <person name="Miyauchi S."/>
            <person name="Thiergart T."/>
            <person name="Pickel B."/>
            <person name="Atanasova L."/>
            <person name="Karlsson M."/>
            <person name="Huettel B."/>
            <person name="Barry K.W."/>
            <person name="Haridas S."/>
            <person name="Chen C."/>
            <person name="Bauer D."/>
            <person name="Andreopoulos W."/>
            <person name="Pangilinan J."/>
            <person name="LaButti K."/>
            <person name="Riley R."/>
            <person name="Lipzen A."/>
            <person name="Clum A."/>
            <person name="Drula E."/>
            <person name="Henrissat B."/>
            <person name="Kohler A."/>
            <person name="Grigoriev I.V."/>
            <person name="Martin F.M."/>
            <person name="Hacquard S."/>
        </authorList>
    </citation>
    <scope>NUCLEOTIDE SEQUENCE</scope>
    <source>
        <strain evidence="4">MPI-CAGE-AT-0021</strain>
    </source>
</reference>
<keyword evidence="1" id="KW-0813">Transport</keyword>
<keyword evidence="4" id="KW-0378">Hydrolase</keyword>
<proteinExistence type="predicted"/>
<dbReference type="GO" id="GO:0005524">
    <property type="term" value="F:ATP binding"/>
    <property type="evidence" value="ECO:0007669"/>
    <property type="project" value="InterPro"/>
</dbReference>
<dbReference type="OrthoDB" id="8061355at2759"/>
<dbReference type="GO" id="GO:0016887">
    <property type="term" value="F:ATP hydrolysis activity"/>
    <property type="evidence" value="ECO:0007669"/>
    <property type="project" value="InterPro"/>
</dbReference>